<dbReference type="RefSeq" id="WP_253794851.1">
    <property type="nucleotide sequence ID" value="NZ_BAAAUB010000048.1"/>
</dbReference>
<dbReference type="Proteomes" id="UP001206483">
    <property type="component" value="Unassembled WGS sequence"/>
</dbReference>
<dbReference type="EMBL" id="JAMZDX010000002">
    <property type="protein sequence ID" value="MCP2308272.1"/>
    <property type="molecule type" value="Genomic_DNA"/>
</dbReference>
<evidence type="ECO:0000313" key="2">
    <source>
        <dbReference type="Proteomes" id="UP001206483"/>
    </source>
</evidence>
<sequence length="327" mass="36088">MTVTGERAITAPDSAPPSALPALGGSEIRRFAESIISLHGRLSFGRLPDAIDGEPLFRSTDTGDGLLTLSLRESQIPTRYMKGILGFRLAQYLRLGWISDELVYQEALYHEPSGAPNTVENIHTVTLDEASGRIVGYIGLVCSLDEKPMPLDSPRRSRFPSESAHHVDLVSRFAEPGLTSHHVFEIKRFVREVDMARTDQRWRVPWHLILGLCGAALADGSVRLVLGDSKEHGALRHFRLIGFDPVVVENTEPRLARSELMWPSYNQQINAKPFVAPLPVRLADYAEVIRSSLEDGGGGRYERGLAARLSAARRTLCGPTSQSDKES</sequence>
<protein>
    <submittedName>
        <fullName evidence="1">Uncharacterized protein</fullName>
    </submittedName>
</protein>
<keyword evidence="2" id="KW-1185">Reference proteome</keyword>
<reference evidence="1 2" key="1">
    <citation type="submission" date="2022-06" db="EMBL/GenBank/DDBJ databases">
        <title>Sequencing the genomes of 1000 actinobacteria strains.</title>
        <authorList>
            <person name="Klenk H.-P."/>
        </authorList>
    </citation>
    <scope>NUCLEOTIDE SEQUENCE [LARGE SCALE GENOMIC DNA]</scope>
    <source>
        <strain evidence="1 2">DSM 41656</strain>
    </source>
</reference>
<name>A0ABT1IT19_9ACTN</name>
<accession>A0ABT1IT19</accession>
<gene>
    <name evidence="1" type="ORF">FHR36_001396</name>
</gene>
<comment type="caution">
    <text evidence="1">The sequence shown here is derived from an EMBL/GenBank/DDBJ whole genome shotgun (WGS) entry which is preliminary data.</text>
</comment>
<evidence type="ECO:0000313" key="1">
    <source>
        <dbReference type="EMBL" id="MCP2308272.1"/>
    </source>
</evidence>
<organism evidence="1 2">
    <name type="scientific">Kitasatospora paracochleata</name>
    <dbReference type="NCBI Taxonomy" id="58354"/>
    <lineage>
        <taxon>Bacteria</taxon>
        <taxon>Bacillati</taxon>
        <taxon>Actinomycetota</taxon>
        <taxon>Actinomycetes</taxon>
        <taxon>Kitasatosporales</taxon>
        <taxon>Streptomycetaceae</taxon>
        <taxon>Kitasatospora</taxon>
    </lineage>
</organism>
<proteinExistence type="predicted"/>